<dbReference type="AlphaFoldDB" id="A0A0U1KVW7"/>
<keyword evidence="3" id="KW-1185">Reference proteome</keyword>
<evidence type="ECO:0000313" key="3">
    <source>
        <dbReference type="Proteomes" id="UP000049855"/>
    </source>
</evidence>
<gene>
    <name evidence="2" type="ORF">SpAn4DRAFT_2031</name>
</gene>
<evidence type="ECO:0000256" key="1">
    <source>
        <dbReference type="SAM" id="SignalP"/>
    </source>
</evidence>
<reference evidence="3" key="1">
    <citation type="submission" date="2015-03" db="EMBL/GenBank/DDBJ databases">
        <authorList>
            <person name="Nijsse Bart"/>
        </authorList>
    </citation>
    <scope>NUCLEOTIDE SEQUENCE [LARGE SCALE GENOMIC DNA]</scope>
</reference>
<dbReference type="Proteomes" id="UP000049855">
    <property type="component" value="Unassembled WGS sequence"/>
</dbReference>
<dbReference type="RefSeq" id="WP_021169760.1">
    <property type="nucleotide sequence ID" value="NZ_CTRP01000003.1"/>
</dbReference>
<evidence type="ECO:0000313" key="2">
    <source>
        <dbReference type="EMBL" id="CQR71053.1"/>
    </source>
</evidence>
<name>A0A0U1KVW7_9FIRM</name>
<feature type="signal peptide" evidence="1">
    <location>
        <begin position="1"/>
        <end position="26"/>
    </location>
</feature>
<sequence>MPNHKACICIVIFALLIIFSPVETYAADSMSADFTPAGNLDITIPQSLHDFPIAPDAVFDPFLKVADGEHFMFSYASNYSMDDLFNMYAQYMKNSKDFIADKGDGTGTLYGVGGIKGGYQIGISIGLSIDNIVTVGIEPERK</sequence>
<keyword evidence="1" id="KW-0732">Signal</keyword>
<protein>
    <submittedName>
        <fullName evidence="2">Uncharacterized protein</fullName>
    </submittedName>
</protein>
<dbReference type="EMBL" id="CTRP01000003">
    <property type="protein sequence ID" value="CQR71053.1"/>
    <property type="molecule type" value="Genomic_DNA"/>
</dbReference>
<organism evidence="2 3">
    <name type="scientific">Sporomusa ovata</name>
    <dbReference type="NCBI Taxonomy" id="2378"/>
    <lineage>
        <taxon>Bacteria</taxon>
        <taxon>Bacillati</taxon>
        <taxon>Bacillota</taxon>
        <taxon>Negativicutes</taxon>
        <taxon>Selenomonadales</taxon>
        <taxon>Sporomusaceae</taxon>
        <taxon>Sporomusa</taxon>
    </lineage>
</organism>
<accession>A0A0U1KVW7</accession>
<feature type="chain" id="PRO_5006710598" evidence="1">
    <location>
        <begin position="27"/>
        <end position="142"/>
    </location>
</feature>
<proteinExistence type="predicted"/>